<feature type="region of interest" description="Disordered" evidence="1">
    <location>
        <begin position="154"/>
        <end position="180"/>
    </location>
</feature>
<evidence type="ECO:0000313" key="2">
    <source>
        <dbReference type="EMBL" id="CAG5161692.1"/>
    </source>
</evidence>
<reference evidence="2" key="1">
    <citation type="submission" date="2021-05" db="EMBL/GenBank/DDBJ databases">
        <authorList>
            <person name="Stam R."/>
        </authorList>
    </citation>
    <scope>NUCLEOTIDE SEQUENCE</scope>
    <source>
        <strain evidence="2">CS162</strain>
    </source>
</reference>
<protein>
    <submittedName>
        <fullName evidence="2">Uncharacterized protein</fullName>
    </submittedName>
</protein>
<dbReference type="AlphaFoldDB" id="A0A8J2N0G5"/>
<dbReference type="OrthoDB" id="3689479at2759"/>
<dbReference type="Proteomes" id="UP000676310">
    <property type="component" value="Unassembled WGS sequence"/>
</dbReference>
<name>A0A8J2N0G5_9PLEO</name>
<accession>A0A8J2N0G5</accession>
<dbReference type="GeneID" id="67017924"/>
<dbReference type="EMBL" id="CAJRGZ010000019">
    <property type="protein sequence ID" value="CAG5161692.1"/>
    <property type="molecule type" value="Genomic_DNA"/>
</dbReference>
<evidence type="ECO:0000313" key="3">
    <source>
        <dbReference type="Proteomes" id="UP000676310"/>
    </source>
</evidence>
<comment type="caution">
    <text evidence="2">The sequence shown here is derived from an EMBL/GenBank/DDBJ whole genome shotgun (WGS) entry which is preliminary data.</text>
</comment>
<gene>
    <name evidence="2" type="ORF">ALTATR162_LOCUS6075</name>
</gene>
<sequence>MNKSPRTRFYEHAVSSHSDATSFTNSIPPKLAQVLPRLRTPSITPAWITISLIPTMKVAYGSAITQTEFDDGTWSNAIEKTDLLIQAMDRANDNKAFTQTYYEALWMRNRDLDEGVTAMEQVSEGSDAEFCEILADQGGDFTIAVLMVLRTMEDEVDSNENGEAGPSRETGERAEKNTKK</sequence>
<feature type="compositionally biased region" description="Basic and acidic residues" evidence="1">
    <location>
        <begin position="169"/>
        <end position="180"/>
    </location>
</feature>
<keyword evidence="3" id="KW-1185">Reference proteome</keyword>
<organism evidence="2 3">
    <name type="scientific">Alternaria atra</name>
    <dbReference type="NCBI Taxonomy" id="119953"/>
    <lineage>
        <taxon>Eukaryota</taxon>
        <taxon>Fungi</taxon>
        <taxon>Dikarya</taxon>
        <taxon>Ascomycota</taxon>
        <taxon>Pezizomycotina</taxon>
        <taxon>Dothideomycetes</taxon>
        <taxon>Pleosporomycetidae</taxon>
        <taxon>Pleosporales</taxon>
        <taxon>Pleosporineae</taxon>
        <taxon>Pleosporaceae</taxon>
        <taxon>Alternaria</taxon>
        <taxon>Alternaria sect. Ulocladioides</taxon>
    </lineage>
</organism>
<dbReference type="RefSeq" id="XP_043169631.1">
    <property type="nucleotide sequence ID" value="XM_043313696.1"/>
</dbReference>
<proteinExistence type="predicted"/>
<evidence type="ECO:0000256" key="1">
    <source>
        <dbReference type="SAM" id="MobiDB-lite"/>
    </source>
</evidence>